<organism evidence="1">
    <name type="scientific">marine sediment metagenome</name>
    <dbReference type="NCBI Taxonomy" id="412755"/>
    <lineage>
        <taxon>unclassified sequences</taxon>
        <taxon>metagenomes</taxon>
        <taxon>ecological metagenomes</taxon>
    </lineage>
</organism>
<proteinExistence type="predicted"/>
<accession>X0WVQ2</accession>
<sequence length="242" mass="27400">KTVKEWKARGYELADERMSTKVTGGMAIMGPKIGSFWGNLNGDFTTLTADLWFSRTWNRYTGNMQMSKDITENKAELLQALKKENRRKYLLGYSKTQLKTDDAMFLEWVYKASKAYAATKHSDKADIWVQANTIKKKLDGNLYDAPRNGSEREAMREAAVLAQELLIGKGYGKIDIADIQAILWYNEKDLFSQYKAVSEKAEKQDYETVAQAIVGEAGIENGVALQFQRDGDRGVPPRKSED</sequence>
<feature type="non-terminal residue" evidence="1">
    <location>
        <position position="242"/>
    </location>
</feature>
<name>X0WVQ2_9ZZZZ</name>
<dbReference type="EMBL" id="BARS01048891">
    <property type="protein sequence ID" value="GAG28498.1"/>
    <property type="molecule type" value="Genomic_DNA"/>
</dbReference>
<feature type="non-terminal residue" evidence="1">
    <location>
        <position position="1"/>
    </location>
</feature>
<evidence type="ECO:0000313" key="1">
    <source>
        <dbReference type="EMBL" id="GAG28498.1"/>
    </source>
</evidence>
<reference evidence="1" key="1">
    <citation type="journal article" date="2014" name="Front. Microbiol.">
        <title>High frequency of phylogenetically diverse reductive dehalogenase-homologous genes in deep subseafloor sedimentary metagenomes.</title>
        <authorList>
            <person name="Kawai M."/>
            <person name="Futagami T."/>
            <person name="Toyoda A."/>
            <person name="Takaki Y."/>
            <person name="Nishi S."/>
            <person name="Hori S."/>
            <person name="Arai W."/>
            <person name="Tsubouchi T."/>
            <person name="Morono Y."/>
            <person name="Uchiyama I."/>
            <person name="Ito T."/>
            <person name="Fujiyama A."/>
            <person name="Inagaki F."/>
            <person name="Takami H."/>
        </authorList>
    </citation>
    <scope>NUCLEOTIDE SEQUENCE</scope>
    <source>
        <strain evidence="1">Expedition CK06-06</strain>
    </source>
</reference>
<dbReference type="AlphaFoldDB" id="X0WVQ2"/>
<gene>
    <name evidence="1" type="ORF">S01H1_73192</name>
</gene>
<protein>
    <submittedName>
        <fullName evidence="1">Uncharacterized protein</fullName>
    </submittedName>
</protein>
<comment type="caution">
    <text evidence="1">The sequence shown here is derived from an EMBL/GenBank/DDBJ whole genome shotgun (WGS) entry which is preliminary data.</text>
</comment>